<dbReference type="SUPFAM" id="SSF53067">
    <property type="entry name" value="Actin-like ATPase domain"/>
    <property type="match status" value="2"/>
</dbReference>
<comment type="caution">
    <text evidence="8">The sequence shown here is derived from an EMBL/GenBank/DDBJ whole genome shotgun (WGS) entry which is preliminary data.</text>
</comment>
<dbReference type="PROSITE" id="PS01036">
    <property type="entry name" value="HSP70_3"/>
    <property type="match status" value="1"/>
</dbReference>
<evidence type="ECO:0000256" key="5">
    <source>
        <dbReference type="ARBA" id="ARBA00023186"/>
    </source>
</evidence>
<evidence type="ECO:0000256" key="6">
    <source>
        <dbReference type="SAM" id="MobiDB-lite"/>
    </source>
</evidence>
<feature type="signal peptide" evidence="7">
    <location>
        <begin position="1"/>
        <end position="19"/>
    </location>
</feature>
<sequence length="792" mass="90150">MFCLLIVCSFSIHLGVDFGSQFMKSSIAKVMDNPEIAYNYDSKRLTPSFIALKASSNFNFNSSDPLTIEDGKLLNPVFGNNAIEVMALRPWLGSAFLSSYIGLLKNESDRISHDLFVNTSAARLSLNELSMIFFKLYIDCVSNEKIVNSINVVVPSIFTIPQRREVETIVRGAGFKFLRAIDDTEAISNIYSLEKYNKFSQQPKTVLFIDVGATSIKSYCITFELKKDETQKYGIPQTTRLSYVFADEQGGAYLTRSLVFQIISKYELSDLKDAEYQRLFMAAEKIKIQLTLLKSASTIVENINGDDREIKVSREELESIAESLIQKTIETAKKASDGIEFDDIEVIGGSSRVPIILSSIQQAFNVSFVGHSLNADEALCAGAGYSSQFQNGISKFQKVVLNTPYSSYNVSLKLSNNETFNICELNGSCIDNITINDTITQFELIYENANTSLLKTNSFGYKVEMKPNSTLLIRFSKSSPIDAISGRMCVNRSFCQYIPMYPLVPIFASSPSFHAIMTAHAQKKRLGKIRNELEHLTLRVIDEVKQNESVRAFTNDEQRFRINEVAERTKKWIWEKADLITDEKNFTHRFNEIRDVILPVYNRIRENRTMMLNVQLMLRAIQLSKLQVYLEWPVNKSYINKTEIDNFTQLLNQTEEWFLKALNETKDAPLWEENKVKSKDFEARTRKLTQEMIRISKIPPPPKKRSRLMSSLSNTWSKFTGLFKNRPVKKSAPPKNKKKSSPKQTPKASPSASTENLKVKKATDKPVQKDNLKKSNETENVDNQQDNVKKEL</sequence>
<keyword evidence="9" id="KW-1185">Reference proteome</keyword>
<organism evidence="8 9">
    <name type="scientific">Tritrichomonas musculus</name>
    <dbReference type="NCBI Taxonomy" id="1915356"/>
    <lineage>
        <taxon>Eukaryota</taxon>
        <taxon>Metamonada</taxon>
        <taxon>Parabasalia</taxon>
        <taxon>Tritrichomonadida</taxon>
        <taxon>Tritrichomonadidae</taxon>
        <taxon>Tritrichomonas</taxon>
    </lineage>
</organism>
<dbReference type="Pfam" id="PF00012">
    <property type="entry name" value="HSP70"/>
    <property type="match status" value="1"/>
</dbReference>
<feature type="chain" id="PRO_5047285880" description="DnaK protein" evidence="7">
    <location>
        <begin position="20"/>
        <end position="792"/>
    </location>
</feature>
<gene>
    <name evidence="8" type="ORF">M9Y10_011760</name>
</gene>
<evidence type="ECO:0000313" key="8">
    <source>
        <dbReference type="EMBL" id="KAK8864065.1"/>
    </source>
</evidence>
<name>A0ABR2ILZ1_9EUKA</name>
<protein>
    <recommendedName>
        <fullName evidence="10">DnaK protein</fullName>
    </recommendedName>
</protein>
<keyword evidence="4" id="KW-0067">ATP-binding</keyword>
<accession>A0ABR2ILZ1</accession>
<dbReference type="PANTHER" id="PTHR45639:SF3">
    <property type="entry name" value="HYPOXIA UP-REGULATED PROTEIN 1"/>
    <property type="match status" value="1"/>
</dbReference>
<dbReference type="Gene3D" id="3.90.640.10">
    <property type="entry name" value="Actin, Chain A, domain 4"/>
    <property type="match status" value="1"/>
</dbReference>
<evidence type="ECO:0000256" key="3">
    <source>
        <dbReference type="ARBA" id="ARBA00022741"/>
    </source>
</evidence>
<feature type="compositionally biased region" description="Low complexity" evidence="6">
    <location>
        <begin position="742"/>
        <end position="753"/>
    </location>
</feature>
<feature type="region of interest" description="Disordered" evidence="6">
    <location>
        <begin position="723"/>
        <end position="792"/>
    </location>
</feature>
<feature type="compositionally biased region" description="Basic and acidic residues" evidence="6">
    <location>
        <begin position="757"/>
        <end position="777"/>
    </location>
</feature>
<dbReference type="Gene3D" id="3.30.420.40">
    <property type="match status" value="2"/>
</dbReference>
<dbReference type="EMBL" id="JAPFFF010000017">
    <property type="protein sequence ID" value="KAK8864065.1"/>
    <property type="molecule type" value="Genomic_DNA"/>
</dbReference>
<evidence type="ECO:0000256" key="7">
    <source>
        <dbReference type="SAM" id="SignalP"/>
    </source>
</evidence>
<comment type="subcellular location">
    <subcellularLocation>
        <location evidence="1">Endoplasmic reticulum lumen</location>
    </subcellularLocation>
</comment>
<keyword evidence="3" id="KW-0547">Nucleotide-binding</keyword>
<proteinExistence type="predicted"/>
<dbReference type="PRINTS" id="PR00301">
    <property type="entry name" value="HEATSHOCK70"/>
</dbReference>
<dbReference type="InterPro" id="IPR013126">
    <property type="entry name" value="Hsp_70_fam"/>
</dbReference>
<evidence type="ECO:0000313" key="9">
    <source>
        <dbReference type="Proteomes" id="UP001470230"/>
    </source>
</evidence>
<keyword evidence="5" id="KW-0143">Chaperone</keyword>
<evidence type="ECO:0008006" key="10">
    <source>
        <dbReference type="Google" id="ProtNLM"/>
    </source>
</evidence>
<evidence type="ECO:0000256" key="1">
    <source>
        <dbReference type="ARBA" id="ARBA00004319"/>
    </source>
</evidence>
<dbReference type="Gene3D" id="3.30.30.30">
    <property type="match status" value="1"/>
</dbReference>
<dbReference type="InterPro" id="IPR018181">
    <property type="entry name" value="Heat_shock_70_CS"/>
</dbReference>
<dbReference type="InterPro" id="IPR043129">
    <property type="entry name" value="ATPase_NBD"/>
</dbReference>
<keyword evidence="2 7" id="KW-0732">Signal</keyword>
<dbReference type="PANTHER" id="PTHR45639">
    <property type="entry name" value="HSC70CB, ISOFORM G-RELATED"/>
    <property type="match status" value="1"/>
</dbReference>
<evidence type="ECO:0000256" key="4">
    <source>
        <dbReference type="ARBA" id="ARBA00022840"/>
    </source>
</evidence>
<reference evidence="8 9" key="1">
    <citation type="submission" date="2024-04" db="EMBL/GenBank/DDBJ databases">
        <title>Tritrichomonas musculus Genome.</title>
        <authorList>
            <person name="Alves-Ferreira E."/>
            <person name="Grigg M."/>
            <person name="Lorenzi H."/>
            <person name="Galac M."/>
        </authorList>
    </citation>
    <scope>NUCLEOTIDE SEQUENCE [LARGE SCALE GENOMIC DNA]</scope>
    <source>
        <strain evidence="8 9">EAF2021</strain>
    </source>
</reference>
<dbReference type="Proteomes" id="UP001470230">
    <property type="component" value="Unassembled WGS sequence"/>
</dbReference>
<evidence type="ECO:0000256" key="2">
    <source>
        <dbReference type="ARBA" id="ARBA00022729"/>
    </source>
</evidence>